<feature type="signal peptide" evidence="1">
    <location>
        <begin position="1"/>
        <end position="19"/>
    </location>
</feature>
<evidence type="ECO:0008006" key="4">
    <source>
        <dbReference type="Google" id="ProtNLM"/>
    </source>
</evidence>
<evidence type="ECO:0000313" key="3">
    <source>
        <dbReference type="Proteomes" id="UP001597393"/>
    </source>
</evidence>
<organism evidence="2 3">
    <name type="scientific">Sphingobacterium corticis</name>
    <dbReference type="NCBI Taxonomy" id="1812823"/>
    <lineage>
        <taxon>Bacteria</taxon>
        <taxon>Pseudomonadati</taxon>
        <taxon>Bacteroidota</taxon>
        <taxon>Sphingobacteriia</taxon>
        <taxon>Sphingobacteriales</taxon>
        <taxon>Sphingobacteriaceae</taxon>
        <taxon>Sphingobacterium</taxon>
    </lineage>
</organism>
<gene>
    <name evidence="2" type="ORF">ACFSQ3_00245</name>
</gene>
<accession>A0ABW5NGP4</accession>
<name>A0ABW5NGP4_9SPHI</name>
<keyword evidence="1" id="KW-0732">Signal</keyword>
<protein>
    <recommendedName>
        <fullName evidence="4">Short chain amide porin</fullName>
    </recommendedName>
</protein>
<evidence type="ECO:0000256" key="1">
    <source>
        <dbReference type="SAM" id="SignalP"/>
    </source>
</evidence>
<proteinExistence type="predicted"/>
<sequence length="459" mass="50657">MKYLLSVLCLVLFSQQLFAQGSSEYGSGLKLDLNEDGSKYVRFILWNQIWARSTQQNPGSSINGESAESSFDFGNRRLRFLAYAQISPRYMVVTHVGINNQTFANGGAAGSQGTGGYGAGKKPGLFFHDAWNEYAIVLPQKDRKFSLSVGGGLHYYMGLSRMTMTSTLNFLAADAPIFNWPLIDNSDQFARQMGVFAKGKYGKLEYRFSLNKPFATNLTPTDVAQQDLAIAVDHNGNTKLSKAGYVEYQFFDTESNLLPYKVGSYLGTKKVFNIGAGFYNAPDATRSSVAGNVSKHDMRLYSVDAFLDLPIGSPELKGAFTAYSAFYNYNMGPNYLRNIGIMNIATNDENFTGSRALAGPGNAQPTIGTGNIWYTQAGYLIPTAKENPKVRLQPFGAYTYKDFEQLQAPSSQFDIGANLFLDGHHAKITGQYSTRPIYRGIGDRNGSKGEFLLQLHIYL</sequence>
<dbReference type="EMBL" id="JBHUMA010000003">
    <property type="protein sequence ID" value="MFD2597362.1"/>
    <property type="molecule type" value="Genomic_DNA"/>
</dbReference>
<dbReference type="RefSeq" id="WP_380866473.1">
    <property type="nucleotide sequence ID" value="NZ_JBHUMA010000003.1"/>
</dbReference>
<keyword evidence="3" id="KW-1185">Reference proteome</keyword>
<dbReference type="Proteomes" id="UP001597393">
    <property type="component" value="Unassembled WGS sequence"/>
</dbReference>
<reference evidence="3" key="1">
    <citation type="journal article" date="2019" name="Int. J. Syst. Evol. Microbiol.">
        <title>The Global Catalogue of Microorganisms (GCM) 10K type strain sequencing project: providing services to taxonomists for standard genome sequencing and annotation.</title>
        <authorList>
            <consortium name="The Broad Institute Genomics Platform"/>
            <consortium name="The Broad Institute Genome Sequencing Center for Infectious Disease"/>
            <person name="Wu L."/>
            <person name="Ma J."/>
        </authorList>
    </citation>
    <scope>NUCLEOTIDE SEQUENCE [LARGE SCALE GENOMIC DNA]</scope>
    <source>
        <strain evidence="3">KCTC 42248</strain>
    </source>
</reference>
<evidence type="ECO:0000313" key="2">
    <source>
        <dbReference type="EMBL" id="MFD2597362.1"/>
    </source>
</evidence>
<comment type="caution">
    <text evidence="2">The sequence shown here is derived from an EMBL/GenBank/DDBJ whole genome shotgun (WGS) entry which is preliminary data.</text>
</comment>
<feature type="chain" id="PRO_5045104685" description="Short chain amide porin" evidence="1">
    <location>
        <begin position="20"/>
        <end position="459"/>
    </location>
</feature>